<keyword evidence="3" id="KW-1185">Reference proteome</keyword>
<organism evidence="2 3">
    <name type="scientific">Mycolicibacterium sarraceniae</name>
    <dbReference type="NCBI Taxonomy" id="1534348"/>
    <lineage>
        <taxon>Bacteria</taxon>
        <taxon>Bacillati</taxon>
        <taxon>Actinomycetota</taxon>
        <taxon>Actinomycetes</taxon>
        <taxon>Mycobacteriales</taxon>
        <taxon>Mycobacteriaceae</taxon>
        <taxon>Mycolicibacterium</taxon>
    </lineage>
</organism>
<evidence type="ECO:0000313" key="3">
    <source>
        <dbReference type="Proteomes" id="UP000466445"/>
    </source>
</evidence>
<sequence>MDFTEPEEHQDLRVAVAAVTQRYGSAYFAERAATGEPTTELWQELGAHGFIGINFPEQYGAAERGWQSLRSCARRRPLTVVHYCCCWSPARSRASC</sequence>
<dbReference type="SUPFAM" id="SSF56645">
    <property type="entry name" value="Acyl-CoA dehydrogenase NM domain-like"/>
    <property type="match status" value="1"/>
</dbReference>
<dbReference type="Gene3D" id="1.10.540.10">
    <property type="entry name" value="Acyl-CoA dehydrogenase/oxidase, N-terminal domain"/>
    <property type="match status" value="1"/>
</dbReference>
<dbReference type="Proteomes" id="UP000466445">
    <property type="component" value="Chromosome"/>
</dbReference>
<dbReference type="AlphaFoldDB" id="A0A7I7SJB1"/>
<feature type="domain" description="Acyl-CoA dehydrogenase/oxidase N-terminal" evidence="1">
    <location>
        <begin position="7"/>
        <end position="66"/>
    </location>
</feature>
<dbReference type="InterPro" id="IPR009100">
    <property type="entry name" value="AcylCoA_DH/oxidase_NM_dom_sf"/>
</dbReference>
<gene>
    <name evidence="2" type="ORF">MSAR_01730</name>
</gene>
<reference evidence="2 3" key="1">
    <citation type="journal article" date="2019" name="Emerg. Microbes Infect.">
        <title>Comprehensive subspecies identification of 175 nontuberculous mycobacteria species based on 7547 genomic profiles.</title>
        <authorList>
            <person name="Matsumoto Y."/>
            <person name="Kinjo T."/>
            <person name="Motooka D."/>
            <person name="Nabeya D."/>
            <person name="Jung N."/>
            <person name="Uechi K."/>
            <person name="Horii T."/>
            <person name="Iida T."/>
            <person name="Fujita J."/>
            <person name="Nakamura S."/>
        </authorList>
    </citation>
    <scope>NUCLEOTIDE SEQUENCE [LARGE SCALE GENOMIC DNA]</scope>
    <source>
        <strain evidence="2 3">JCM 30395</strain>
    </source>
</reference>
<dbReference type="EMBL" id="AP022595">
    <property type="protein sequence ID" value="BBY57037.1"/>
    <property type="molecule type" value="Genomic_DNA"/>
</dbReference>
<dbReference type="InterPro" id="IPR037069">
    <property type="entry name" value="AcylCoA_DH/ox_N_sf"/>
</dbReference>
<evidence type="ECO:0000313" key="2">
    <source>
        <dbReference type="EMBL" id="BBY57037.1"/>
    </source>
</evidence>
<dbReference type="KEGG" id="msar:MSAR_01730"/>
<dbReference type="GO" id="GO:0016627">
    <property type="term" value="F:oxidoreductase activity, acting on the CH-CH group of donors"/>
    <property type="evidence" value="ECO:0007669"/>
    <property type="project" value="InterPro"/>
</dbReference>
<proteinExistence type="predicted"/>
<dbReference type="Pfam" id="PF02771">
    <property type="entry name" value="Acyl-CoA_dh_N"/>
    <property type="match status" value="1"/>
</dbReference>
<protein>
    <recommendedName>
        <fullName evidence="1">Acyl-CoA dehydrogenase/oxidase N-terminal domain-containing protein</fullName>
    </recommendedName>
</protein>
<accession>A0A7I7SJB1</accession>
<dbReference type="GO" id="GO:0050660">
    <property type="term" value="F:flavin adenine dinucleotide binding"/>
    <property type="evidence" value="ECO:0007669"/>
    <property type="project" value="InterPro"/>
</dbReference>
<name>A0A7I7SJB1_9MYCO</name>
<evidence type="ECO:0000259" key="1">
    <source>
        <dbReference type="Pfam" id="PF02771"/>
    </source>
</evidence>
<dbReference type="InterPro" id="IPR013786">
    <property type="entry name" value="AcylCoA_DH/ox_N"/>
</dbReference>